<dbReference type="KEGG" id="psw:LK03_19220"/>
<dbReference type="AlphaFoldDB" id="A0A089WRP3"/>
<dbReference type="SUPFAM" id="SSF55781">
    <property type="entry name" value="GAF domain-like"/>
    <property type="match status" value="1"/>
</dbReference>
<dbReference type="SMART" id="SM00052">
    <property type="entry name" value="EAL"/>
    <property type="match status" value="1"/>
</dbReference>
<name>A0A089WRP3_9PSED</name>
<dbReference type="InterPro" id="IPR035919">
    <property type="entry name" value="EAL_sf"/>
</dbReference>
<dbReference type="InterPro" id="IPR003018">
    <property type="entry name" value="GAF"/>
</dbReference>
<dbReference type="Gene3D" id="3.30.70.270">
    <property type="match status" value="1"/>
</dbReference>
<proteinExistence type="predicted"/>
<dbReference type="InterPro" id="IPR050706">
    <property type="entry name" value="Cyclic-di-GMP_PDE-like"/>
</dbReference>
<dbReference type="InterPro" id="IPR000160">
    <property type="entry name" value="GGDEF_dom"/>
</dbReference>
<keyword evidence="3" id="KW-1185">Reference proteome</keyword>
<dbReference type="InterPro" id="IPR029016">
    <property type="entry name" value="GAF-like_dom_sf"/>
</dbReference>
<dbReference type="Pfam" id="PF00990">
    <property type="entry name" value="GGDEF"/>
    <property type="match status" value="1"/>
</dbReference>
<dbReference type="eggNOG" id="COG5001">
    <property type="taxonomic scope" value="Bacteria"/>
</dbReference>
<dbReference type="PANTHER" id="PTHR33121">
    <property type="entry name" value="CYCLIC DI-GMP PHOSPHODIESTERASE PDEF"/>
    <property type="match status" value="1"/>
</dbReference>
<dbReference type="PANTHER" id="PTHR33121:SF19">
    <property type="entry name" value="CYCLIC DI-GMP PHOSPHODIESTERASE PA2567"/>
    <property type="match status" value="1"/>
</dbReference>
<reference evidence="2 3" key="1">
    <citation type="submission" date="2014-09" db="EMBL/GenBank/DDBJ databases">
        <authorList>
            <person name="Chan K.-G."/>
        </authorList>
    </citation>
    <scope>NUCLEOTIDE SEQUENCE [LARGE SCALE GENOMIC DNA]</scope>
    <source>
        <strain evidence="2 3">ND07</strain>
    </source>
</reference>
<feature type="domain" description="EAL" evidence="1">
    <location>
        <begin position="335"/>
        <end position="587"/>
    </location>
</feature>
<evidence type="ECO:0000313" key="2">
    <source>
        <dbReference type="EMBL" id="AIR91266.1"/>
    </source>
</evidence>
<gene>
    <name evidence="2" type="ORF">LK03_19220</name>
</gene>
<dbReference type="InterPro" id="IPR043128">
    <property type="entry name" value="Rev_trsase/Diguanyl_cyclase"/>
</dbReference>
<dbReference type="SUPFAM" id="SSF55073">
    <property type="entry name" value="Nucleotide cyclase"/>
    <property type="match status" value="1"/>
</dbReference>
<dbReference type="SMART" id="SM00267">
    <property type="entry name" value="GGDEF"/>
    <property type="match status" value="1"/>
</dbReference>
<accession>A0A089WRP3</accession>
<protein>
    <submittedName>
        <fullName evidence="2">Diguanylate phosphodiesterase</fullName>
    </submittedName>
</protein>
<dbReference type="Pfam" id="PF01590">
    <property type="entry name" value="GAF"/>
    <property type="match status" value="1"/>
</dbReference>
<evidence type="ECO:0000313" key="3">
    <source>
        <dbReference type="Proteomes" id="UP000029493"/>
    </source>
</evidence>
<dbReference type="EMBL" id="CP009455">
    <property type="protein sequence ID" value="AIR91266.1"/>
    <property type="molecule type" value="Genomic_DNA"/>
</dbReference>
<dbReference type="STRING" id="157783.LK03_19220"/>
<dbReference type="Gene3D" id="3.30.450.40">
    <property type="match status" value="1"/>
</dbReference>
<sequence>MNLSPVPHNERKRLAQVAQLCVFQHQEHAELRALVELAGACFNAPMCLVSIVSERHQWFMAKTGLAAHSTSRDVSFCAHTLLEARPLEVTDASLDPRFCDNPLVTGEPGIRYYCGAPLIIEDGLAIGSFCIIDTVARPAMVAEQLTMLDRFAQLAMHIITGIRQRNFLDHPTGLLNRIKLECDVKDHLARQEGVSLVAFDVIQAASLNDVVKALGYNFAHDLTLQVKDRLAQQIDADLELYRISPTRFGTLVPAEFDVQALCARMLSALQAPVTCHGIPVPLDVGIGISRIDQRDGDGTDLEWLRRAVGAADAARRQSRRCAGYQPEADAAQRRAFILLSSLSQALRSDDQLSLHLQPRVDIASSVCASAEALLRWRHPTLGDISPAEFIPLAEKTALMPLISDWVMHAVFDVLARTRGLDFSVSMNVTASDLESPVFMDRLLAGLAERNLCSSRMQLEFTESMLVERLDVVQQQLQRARDAAIEIAIDDFGTGYSNWIYLSRIPATVVKLDRMLVQKSRDSARERTLVQTVIDLAIKLGYQVTAEGVETPEQLDHVQALGCAEAQGFLIARPMSLAAFEAWFIQYGTTHAVA</sequence>
<dbReference type="InterPro" id="IPR029787">
    <property type="entry name" value="Nucleotide_cyclase"/>
</dbReference>
<dbReference type="Pfam" id="PF00563">
    <property type="entry name" value="EAL"/>
    <property type="match status" value="1"/>
</dbReference>
<dbReference type="InterPro" id="IPR001633">
    <property type="entry name" value="EAL_dom"/>
</dbReference>
<dbReference type="RefSeq" id="WP_038414016.1">
    <property type="nucleotide sequence ID" value="NZ_CP009455.1"/>
</dbReference>
<dbReference type="PROSITE" id="PS50883">
    <property type="entry name" value="EAL"/>
    <property type="match status" value="1"/>
</dbReference>
<evidence type="ECO:0000259" key="1">
    <source>
        <dbReference type="PROSITE" id="PS50883"/>
    </source>
</evidence>
<dbReference type="SUPFAM" id="SSF141868">
    <property type="entry name" value="EAL domain-like"/>
    <property type="match status" value="1"/>
</dbReference>
<organism evidence="2 3">
    <name type="scientific">Pseudomonas cremoricolorata</name>
    <dbReference type="NCBI Taxonomy" id="157783"/>
    <lineage>
        <taxon>Bacteria</taxon>
        <taxon>Pseudomonadati</taxon>
        <taxon>Pseudomonadota</taxon>
        <taxon>Gammaproteobacteria</taxon>
        <taxon>Pseudomonadales</taxon>
        <taxon>Pseudomonadaceae</taxon>
        <taxon>Pseudomonas</taxon>
    </lineage>
</organism>
<dbReference type="Proteomes" id="UP000029493">
    <property type="component" value="Chromosome"/>
</dbReference>
<dbReference type="CDD" id="cd01948">
    <property type="entry name" value="EAL"/>
    <property type="match status" value="1"/>
</dbReference>
<dbReference type="OrthoDB" id="9804951at2"/>
<dbReference type="Gene3D" id="3.20.20.450">
    <property type="entry name" value="EAL domain"/>
    <property type="match status" value="1"/>
</dbReference>
<dbReference type="GO" id="GO:0071111">
    <property type="term" value="F:cyclic-guanylate-specific phosphodiesterase activity"/>
    <property type="evidence" value="ECO:0007669"/>
    <property type="project" value="InterPro"/>
</dbReference>